<evidence type="ECO:0008006" key="11">
    <source>
        <dbReference type="Google" id="ProtNLM"/>
    </source>
</evidence>
<dbReference type="OrthoDB" id="9774608at2"/>
<name>A0A0A0CZ84_9PROT</name>
<comment type="caution">
    <text evidence="9">The sequence shown here is derived from an EMBL/GenBank/DDBJ whole genome shotgun (WGS) entry which is preliminary data.</text>
</comment>
<dbReference type="Proteomes" id="UP000029995">
    <property type="component" value="Unassembled WGS sequence"/>
</dbReference>
<dbReference type="GO" id="GO:0006313">
    <property type="term" value="P:DNA transposition"/>
    <property type="evidence" value="ECO:0007669"/>
    <property type="project" value="InterPro"/>
</dbReference>
<evidence type="ECO:0000259" key="7">
    <source>
        <dbReference type="Pfam" id="PF01609"/>
    </source>
</evidence>
<dbReference type="AlphaFoldDB" id="A0A0A0CZ84"/>
<evidence type="ECO:0000256" key="4">
    <source>
        <dbReference type="ARBA" id="ARBA00023125"/>
    </source>
</evidence>
<dbReference type="EMBL" id="JANX01000991">
    <property type="protein sequence ID" value="KGM30177.1"/>
    <property type="molecule type" value="Genomic_DNA"/>
</dbReference>
<dbReference type="RefSeq" id="WP_034849474.1">
    <property type="nucleotide sequence ID" value="NZ_JANX01000991.1"/>
</dbReference>
<dbReference type="InterPro" id="IPR047959">
    <property type="entry name" value="Transpos_IS5"/>
</dbReference>
<dbReference type="GO" id="GO:0004803">
    <property type="term" value="F:transposase activity"/>
    <property type="evidence" value="ECO:0007669"/>
    <property type="project" value="InterPro"/>
</dbReference>
<keyword evidence="5" id="KW-0233">DNA recombination</keyword>
<dbReference type="Pfam" id="PF05598">
    <property type="entry name" value="DUF772"/>
    <property type="match status" value="1"/>
</dbReference>
<accession>A0A0A0CZ84</accession>
<dbReference type="PANTHER" id="PTHR35604">
    <property type="entry name" value="TRANSPOSASE INSH FOR INSERTION SEQUENCE ELEMENT IS5A-RELATED"/>
    <property type="match status" value="1"/>
</dbReference>
<evidence type="ECO:0000256" key="3">
    <source>
        <dbReference type="ARBA" id="ARBA00022578"/>
    </source>
</evidence>
<evidence type="ECO:0000313" key="9">
    <source>
        <dbReference type="EMBL" id="KGM30177.1"/>
    </source>
</evidence>
<dbReference type="PANTHER" id="PTHR35604:SF2">
    <property type="entry name" value="TRANSPOSASE INSH FOR INSERTION SEQUENCE ELEMENT IS5A-RELATED"/>
    <property type="match status" value="1"/>
</dbReference>
<dbReference type="NCBIfam" id="NF033581">
    <property type="entry name" value="transpos_IS5_4"/>
    <property type="match status" value="1"/>
</dbReference>
<feature type="region of interest" description="Disordered" evidence="6">
    <location>
        <begin position="151"/>
        <end position="199"/>
    </location>
</feature>
<evidence type="ECO:0000256" key="6">
    <source>
        <dbReference type="SAM" id="MobiDB-lite"/>
    </source>
</evidence>
<comment type="similarity">
    <text evidence="2">Belongs to the transposase 11 family.</text>
</comment>
<evidence type="ECO:0000256" key="5">
    <source>
        <dbReference type="ARBA" id="ARBA00023172"/>
    </source>
</evidence>
<comment type="function">
    <text evidence="1">Involved in the transposition of the insertion sequence IS5.</text>
</comment>
<gene>
    <name evidence="9" type="ORF">P409_34640</name>
</gene>
<keyword evidence="3" id="KW-0815">Transposition</keyword>
<dbReference type="InterPro" id="IPR002559">
    <property type="entry name" value="Transposase_11"/>
</dbReference>
<evidence type="ECO:0000313" key="10">
    <source>
        <dbReference type="Proteomes" id="UP000029995"/>
    </source>
</evidence>
<keyword evidence="4" id="KW-0238">DNA-binding</keyword>
<reference evidence="9 10" key="1">
    <citation type="submission" date="2014-01" db="EMBL/GenBank/DDBJ databases">
        <title>Genome sequence determination for a cystic fibrosis isolate, Inquilinus limosus.</title>
        <authorList>
            <person name="Pino M."/>
            <person name="Di Conza J."/>
            <person name="Gutkind G."/>
        </authorList>
    </citation>
    <scope>NUCLEOTIDE SEQUENCE [LARGE SCALE GENOMIC DNA]</scope>
    <source>
        <strain evidence="9 10">MP06</strain>
    </source>
</reference>
<sequence length="354" mass="39518">MARRELGQWSLADSLVSGVGQNATLDRLGELIDWPALEKLVSPLDPLRRGAPGYPALALLKAVLLQQWHGLSDPGLEAALGDRLSFRRFCGFALDDQTPDHVTIHRFREGLRRHGLAERVFEEVNRQIDERKLIVRRGTLIDASLVEAAVKRPPKPKAEKKRPAEASQKTSPTKAAASPAPARPPSKLVRSPVDPEAAWTKKNGRRTFGYKAHVGVDQGSGIIRRQRLTPANVNDTVEAGALICGDEAAVYADEAYTSHKHREKLQRLRIKDRMMHRPNRHHPLTPRQIQHNKAIGRRRAPVEQVFARLKRLCGWTRVRYCGVARNAVHLALLCTALNLKRLVVLMTPAKAEPA</sequence>
<protein>
    <recommendedName>
        <fullName evidence="11">Transposase</fullName>
    </recommendedName>
</protein>
<evidence type="ECO:0000256" key="1">
    <source>
        <dbReference type="ARBA" id="ARBA00003544"/>
    </source>
</evidence>
<organism evidence="9 10">
    <name type="scientific">Inquilinus limosus MP06</name>
    <dbReference type="NCBI Taxonomy" id="1398085"/>
    <lineage>
        <taxon>Bacteria</taxon>
        <taxon>Pseudomonadati</taxon>
        <taxon>Pseudomonadota</taxon>
        <taxon>Alphaproteobacteria</taxon>
        <taxon>Rhodospirillales</taxon>
        <taxon>Rhodospirillaceae</taxon>
        <taxon>Inquilinus</taxon>
    </lineage>
</organism>
<dbReference type="GO" id="GO:0003677">
    <property type="term" value="F:DNA binding"/>
    <property type="evidence" value="ECO:0007669"/>
    <property type="project" value="UniProtKB-KW"/>
</dbReference>
<feature type="domain" description="Transposase IS4-like" evidence="7">
    <location>
        <begin position="183"/>
        <end position="339"/>
    </location>
</feature>
<evidence type="ECO:0000256" key="2">
    <source>
        <dbReference type="ARBA" id="ARBA00010075"/>
    </source>
</evidence>
<feature type="domain" description="Transposase InsH N-terminal" evidence="8">
    <location>
        <begin position="21"/>
        <end position="109"/>
    </location>
</feature>
<dbReference type="Pfam" id="PF01609">
    <property type="entry name" value="DDE_Tnp_1"/>
    <property type="match status" value="1"/>
</dbReference>
<dbReference type="InterPro" id="IPR008490">
    <property type="entry name" value="Transposase_InsH_N"/>
</dbReference>
<evidence type="ECO:0000259" key="8">
    <source>
        <dbReference type="Pfam" id="PF05598"/>
    </source>
</evidence>
<proteinExistence type="inferred from homology"/>
<feature type="compositionally biased region" description="Low complexity" evidence="6">
    <location>
        <begin position="165"/>
        <end position="180"/>
    </location>
</feature>